<dbReference type="Proteomes" id="UP000199657">
    <property type="component" value="Unassembled WGS sequence"/>
</dbReference>
<reference evidence="1 2" key="1">
    <citation type="submission" date="2016-10" db="EMBL/GenBank/DDBJ databases">
        <authorList>
            <person name="de Groot N.N."/>
        </authorList>
    </citation>
    <scope>NUCLEOTIDE SEQUENCE [LARGE SCALE GENOMIC DNA]</scope>
    <source>
        <strain evidence="1 2">CGMCC 1.6291</strain>
    </source>
</reference>
<dbReference type="InterPro" id="IPR038225">
    <property type="entry name" value="TagF_sf"/>
</dbReference>
<dbReference type="InterPro" id="IPR017748">
    <property type="entry name" value="TagF"/>
</dbReference>
<dbReference type="Gene3D" id="3.40.1730.10">
    <property type="entry name" value="pa0076 domain"/>
    <property type="match status" value="1"/>
</dbReference>
<proteinExistence type="predicted"/>
<dbReference type="EMBL" id="FOEG01000007">
    <property type="protein sequence ID" value="SEP03109.1"/>
    <property type="molecule type" value="Genomic_DNA"/>
</dbReference>
<protein>
    <submittedName>
        <fullName evidence="1">Type VI secretion-associated protein, BMA_A0400 family</fullName>
    </submittedName>
</protein>
<keyword evidence="2" id="KW-1185">Reference proteome</keyword>
<dbReference type="NCBIfam" id="TIGR03373">
    <property type="entry name" value="VI_minor_4"/>
    <property type="match status" value="1"/>
</dbReference>
<gene>
    <name evidence="1" type="ORF">SAMN04488052_10711</name>
</gene>
<dbReference type="Pfam" id="PF09867">
    <property type="entry name" value="TagF_N"/>
    <property type="match status" value="1"/>
</dbReference>
<organism evidence="1 2">
    <name type="scientific">Aquisalimonas asiatica</name>
    <dbReference type="NCBI Taxonomy" id="406100"/>
    <lineage>
        <taxon>Bacteria</taxon>
        <taxon>Pseudomonadati</taxon>
        <taxon>Pseudomonadota</taxon>
        <taxon>Gammaproteobacteria</taxon>
        <taxon>Chromatiales</taxon>
        <taxon>Ectothiorhodospiraceae</taxon>
        <taxon>Aquisalimonas</taxon>
    </lineage>
</organism>
<name>A0A1H8UIQ2_9GAMM</name>
<evidence type="ECO:0000313" key="1">
    <source>
        <dbReference type="EMBL" id="SEP03109.1"/>
    </source>
</evidence>
<evidence type="ECO:0000313" key="2">
    <source>
        <dbReference type="Proteomes" id="UP000199657"/>
    </source>
</evidence>
<dbReference type="AlphaFoldDB" id="A0A1H8UIQ2"/>
<dbReference type="RefSeq" id="WP_171909932.1">
    <property type="nucleotide sequence ID" value="NZ_FOEG01000007.1"/>
</dbReference>
<dbReference type="STRING" id="406100.SAMN04488052_10711"/>
<accession>A0A1H8UIQ2</accession>
<sequence>MIPFSHGSANGPQGVTTGFFGKLPSHGDFVRWNVVGDAVTTVERWVEQGFRSAAAAGGGASLAHCQPVCFLMSPRDTGESVLGVLRAGVDRTGREYPFVAFRVVPGQGSGYLPSEILGAQLAFFAGLTSVAAAPMGTLTADAVRRELVALEPGARPSRGNWRGALAERPLADVSAALGGAGAANGGQALARDLHRRIESLRDPASVRRRGGLALPATAAGAETGALFWARAIETVCGEERCPPLSLTWPLSLHLPADGVAIAAFVGLPPTAHMAHLIAPRRPGVTPPLMPLETLLPDDVSPERVASLRAPQTLSGLLDSLQGARSAS</sequence>